<evidence type="ECO:0000313" key="2">
    <source>
        <dbReference type="EMBL" id="CAA9242135.1"/>
    </source>
</evidence>
<feature type="region of interest" description="Disordered" evidence="1">
    <location>
        <begin position="182"/>
        <end position="259"/>
    </location>
</feature>
<accession>A0A6J4I765</accession>
<proteinExistence type="predicted"/>
<protein>
    <submittedName>
        <fullName evidence="2">Uncharacterized protein</fullName>
    </submittedName>
</protein>
<dbReference type="EMBL" id="CADCTC010000101">
    <property type="protein sequence ID" value="CAA9242135.1"/>
    <property type="molecule type" value="Genomic_DNA"/>
</dbReference>
<feature type="region of interest" description="Disordered" evidence="1">
    <location>
        <begin position="122"/>
        <end position="143"/>
    </location>
</feature>
<name>A0A6J4I765_9CHLR</name>
<gene>
    <name evidence="2" type="ORF">AVDCRST_MAG77-1600</name>
</gene>
<feature type="compositionally biased region" description="Low complexity" evidence="1">
    <location>
        <begin position="249"/>
        <end position="259"/>
    </location>
</feature>
<reference evidence="2" key="1">
    <citation type="submission" date="2020-02" db="EMBL/GenBank/DDBJ databases">
        <authorList>
            <person name="Meier V. D."/>
        </authorList>
    </citation>
    <scope>NUCLEOTIDE SEQUENCE</scope>
    <source>
        <strain evidence="2">AVDCRST_MAG77</strain>
    </source>
</reference>
<feature type="compositionally biased region" description="Low complexity" evidence="1">
    <location>
        <begin position="195"/>
        <end position="216"/>
    </location>
</feature>
<feature type="compositionally biased region" description="Pro residues" evidence="1">
    <location>
        <begin position="217"/>
        <end position="226"/>
    </location>
</feature>
<sequence length="259" mass="26120">MGTVASISLFFPSTAASLQLVARDEARRPGDQAVSARLVRLRGSKAALALWTTLSVLLATALVLLPQQPGVSHRPDVRPGPPAVAADSAQPVIAPAVPREFNPAVPQALAQDEPTEIATPRVQEAPQPIDSVKPNQKAEPDAPVEALAATAVPAAPNVQETTAPVPPVAAQVRTVSSVAPAAPTVPAAPPPPAAPARQARGPLAPAPVHSSASVPAPAAPPPPQPTTPKGHFVPPKAQQSAAPPPAATPPKTTFTPPAP</sequence>
<evidence type="ECO:0000256" key="1">
    <source>
        <dbReference type="SAM" id="MobiDB-lite"/>
    </source>
</evidence>
<dbReference type="AlphaFoldDB" id="A0A6J4I765"/>
<organism evidence="2">
    <name type="scientific">uncultured Chloroflexota bacterium</name>
    <dbReference type="NCBI Taxonomy" id="166587"/>
    <lineage>
        <taxon>Bacteria</taxon>
        <taxon>Bacillati</taxon>
        <taxon>Chloroflexota</taxon>
        <taxon>environmental samples</taxon>
    </lineage>
</organism>